<gene>
    <name evidence="1" type="ORF">EW146_g789</name>
</gene>
<dbReference type="AlphaFoldDB" id="A0A4S4M5T1"/>
<evidence type="ECO:0000313" key="1">
    <source>
        <dbReference type="EMBL" id="THH20616.1"/>
    </source>
</evidence>
<proteinExistence type="predicted"/>
<organism evidence="1 2">
    <name type="scientific">Bondarzewia mesenterica</name>
    <dbReference type="NCBI Taxonomy" id="1095465"/>
    <lineage>
        <taxon>Eukaryota</taxon>
        <taxon>Fungi</taxon>
        <taxon>Dikarya</taxon>
        <taxon>Basidiomycota</taxon>
        <taxon>Agaricomycotina</taxon>
        <taxon>Agaricomycetes</taxon>
        <taxon>Russulales</taxon>
        <taxon>Bondarzewiaceae</taxon>
        <taxon>Bondarzewia</taxon>
    </lineage>
</organism>
<keyword evidence="2" id="KW-1185">Reference proteome</keyword>
<protein>
    <submittedName>
        <fullName evidence="1">Uncharacterized protein</fullName>
    </submittedName>
</protein>
<reference evidence="1 2" key="1">
    <citation type="submission" date="2019-02" db="EMBL/GenBank/DDBJ databases">
        <title>Genome sequencing of the rare red list fungi Bondarzewia mesenterica.</title>
        <authorList>
            <person name="Buettner E."/>
            <person name="Kellner H."/>
        </authorList>
    </citation>
    <scope>NUCLEOTIDE SEQUENCE [LARGE SCALE GENOMIC DNA]</scope>
    <source>
        <strain evidence="1 2">DSM 108281</strain>
    </source>
</reference>
<dbReference type="EMBL" id="SGPL01000018">
    <property type="protein sequence ID" value="THH20616.1"/>
    <property type="molecule type" value="Genomic_DNA"/>
</dbReference>
<accession>A0A4S4M5T1</accession>
<name>A0A4S4M5T1_9AGAM</name>
<sequence>MSADLHVSTTDDTGSEATVKHAIWGFARPDNPNDGITLDLASMQFGPKGRGKGEWSFLGMDFTTGLKRSASAAIR</sequence>
<dbReference type="Proteomes" id="UP000310158">
    <property type="component" value="Unassembled WGS sequence"/>
</dbReference>
<dbReference type="OrthoDB" id="432970at2759"/>
<evidence type="ECO:0000313" key="2">
    <source>
        <dbReference type="Proteomes" id="UP000310158"/>
    </source>
</evidence>
<comment type="caution">
    <text evidence="1">The sequence shown here is derived from an EMBL/GenBank/DDBJ whole genome shotgun (WGS) entry which is preliminary data.</text>
</comment>